<keyword evidence="1" id="KW-1133">Transmembrane helix</keyword>
<feature type="transmembrane region" description="Helical" evidence="1">
    <location>
        <begin position="234"/>
        <end position="258"/>
    </location>
</feature>
<feature type="transmembrane region" description="Helical" evidence="1">
    <location>
        <begin position="12"/>
        <end position="34"/>
    </location>
</feature>
<dbReference type="STRING" id="1619044.UY92_C0015G0031"/>
<feature type="transmembrane region" description="Helical" evidence="1">
    <location>
        <begin position="278"/>
        <end position="297"/>
    </location>
</feature>
<feature type="transmembrane region" description="Helical" evidence="1">
    <location>
        <begin position="68"/>
        <end position="85"/>
    </location>
</feature>
<keyword evidence="1" id="KW-0472">Membrane</keyword>
<feature type="transmembrane region" description="Helical" evidence="1">
    <location>
        <begin position="91"/>
        <end position="110"/>
    </location>
</feature>
<accession>A0A0G2B882</accession>
<comment type="caution">
    <text evidence="2">The sequence shown here is derived from an EMBL/GenBank/DDBJ whole genome shotgun (WGS) entry which is preliminary data.</text>
</comment>
<evidence type="ECO:0000313" key="2">
    <source>
        <dbReference type="EMBL" id="KKW41619.1"/>
    </source>
</evidence>
<feature type="transmembrane region" description="Helical" evidence="1">
    <location>
        <begin position="154"/>
        <end position="176"/>
    </location>
</feature>
<organism evidence="2 3">
    <name type="scientific">Candidatus Magasanikbacteria bacterium GW2011_GWA2_56_11</name>
    <dbReference type="NCBI Taxonomy" id="1619044"/>
    <lineage>
        <taxon>Bacteria</taxon>
        <taxon>Candidatus Magasanikiibacteriota</taxon>
    </lineage>
</organism>
<dbReference type="Proteomes" id="UP000033870">
    <property type="component" value="Unassembled WGS sequence"/>
</dbReference>
<evidence type="ECO:0000256" key="1">
    <source>
        <dbReference type="SAM" id="Phobius"/>
    </source>
</evidence>
<dbReference type="InterPro" id="IPR025291">
    <property type="entry name" value="DUF4153"/>
</dbReference>
<feature type="transmembrane region" description="Helical" evidence="1">
    <location>
        <begin position="40"/>
        <end position="61"/>
    </location>
</feature>
<keyword evidence="1" id="KW-0812">Transmembrane</keyword>
<protein>
    <submittedName>
        <fullName evidence="2">Uncharacterized protein</fullName>
    </submittedName>
</protein>
<feature type="transmembrane region" description="Helical" evidence="1">
    <location>
        <begin position="309"/>
        <end position="329"/>
    </location>
</feature>
<dbReference type="EMBL" id="LCRX01000015">
    <property type="protein sequence ID" value="KKW41619.1"/>
    <property type="molecule type" value="Genomic_DNA"/>
</dbReference>
<dbReference type="AlphaFoldDB" id="A0A0G2B882"/>
<name>A0A0G2B882_9BACT</name>
<reference evidence="2 3" key="1">
    <citation type="journal article" date="2015" name="Nature">
        <title>rRNA introns, odd ribosomes, and small enigmatic genomes across a large radiation of phyla.</title>
        <authorList>
            <person name="Brown C.T."/>
            <person name="Hug L.A."/>
            <person name="Thomas B.C."/>
            <person name="Sharon I."/>
            <person name="Castelle C.J."/>
            <person name="Singh A."/>
            <person name="Wilkins M.J."/>
            <person name="Williams K.H."/>
            <person name="Banfield J.F."/>
        </authorList>
    </citation>
    <scope>NUCLEOTIDE SEQUENCE [LARGE SCALE GENOMIC DNA]</scope>
</reference>
<evidence type="ECO:0000313" key="3">
    <source>
        <dbReference type="Proteomes" id="UP000033870"/>
    </source>
</evidence>
<feature type="transmembrane region" description="Helical" evidence="1">
    <location>
        <begin position="196"/>
        <end position="214"/>
    </location>
</feature>
<sequence length="633" mass="69173">MRTLFSPRFSERAARLSLVGLAFAGAVLYDIFFWQLDPGLGFTIFALALIAAIVLTAGLAGHVRHRSAYLLLLPLVILGATRSLYSNDFVAVAVPVAFGVLLLTFVILLLTRNPHKYRFHFSRVPLLRSPNLPLLRLPEVFRDLLGADKTRTRAIVWGVIIAVPLLAAFTALFAGADAIFSEWLKALAIPEALWRTLRTVILTGLFSGILYALVHPEHILSAKIHAAKKLETVLVSTVLILINGLFAIFVAIQIKYLFGSATYVLKNGLTFADYARNGFFQLVWVMVLAALILIVVYRSAAVHGHRPFTSALQILLIVQVGIVAASALRRMNLYQTAYGFTVLRLYVEWFIYFVFTLLAFAGLAVLGKISFSRFVHVSLGGAVLALTAVGAVNVDRQIADENVRRFALEKQTVDLEYLARLSADAVPGIVRLSEPEALKRLSVEQVLRLNQILADSAADVAAHADWRSVTLGHLAAADAAARLAEPAHAAIREAIELDRQYQRTETQLNADGQARPLAQCPFNQIYYDCARVESDGVEFWLRLTSSPEDAAAAASAASLAVYRADLVSGFKSYRLLAEKALATASGESRFSLSGSGLVLEARPAERAHFLHPVELSESGVIFADSRPLSLSNL</sequence>
<feature type="transmembrane region" description="Helical" evidence="1">
    <location>
        <begin position="374"/>
        <end position="394"/>
    </location>
</feature>
<proteinExistence type="predicted"/>
<feature type="transmembrane region" description="Helical" evidence="1">
    <location>
        <begin position="349"/>
        <end position="367"/>
    </location>
</feature>
<gene>
    <name evidence="2" type="ORF">UY92_C0015G0031</name>
</gene>
<dbReference type="Pfam" id="PF13687">
    <property type="entry name" value="DUF4153"/>
    <property type="match status" value="1"/>
</dbReference>